<dbReference type="Gene3D" id="1.10.4080.10">
    <property type="entry name" value="ADP-ribosylation/Crystallin J1"/>
    <property type="match status" value="1"/>
</dbReference>
<proteinExistence type="predicted"/>
<feature type="binding site" evidence="1">
    <location>
        <position position="267"/>
    </location>
    <ligand>
        <name>Mg(2+)</name>
        <dbReference type="ChEBI" id="CHEBI:18420"/>
        <label>1</label>
    </ligand>
</feature>
<protein>
    <submittedName>
        <fullName evidence="2">ADP-ribosylglycohydrolase family protein</fullName>
    </submittedName>
</protein>
<keyword evidence="1" id="KW-0479">Metal-binding</keyword>
<gene>
    <name evidence="2" type="ORF">AVDCRST_MAG14-1052</name>
</gene>
<name>A0A6J4QQG5_9ACTN</name>
<feature type="binding site" evidence="1">
    <location>
        <position position="57"/>
    </location>
    <ligand>
        <name>Mg(2+)</name>
        <dbReference type="ChEBI" id="CHEBI:18420"/>
        <label>1</label>
    </ligand>
</feature>
<dbReference type="PANTHER" id="PTHR16222:SF12">
    <property type="entry name" value="ADP-RIBOSYLGLYCOHYDROLASE-RELATED"/>
    <property type="match status" value="1"/>
</dbReference>
<sequence length="314" mass="33939">MGASAAQSERYRGSLLGLAIGDALGAPLEGLPPRSFSPVEDMTGGGSHGLPPGYWTDDTSMALCLAESLIERRGFDPADQLERYLRWFREGHLSSTGFPFGIGNTTRGAILQFEETRKPYCGPTGPETAGNGSIMRLAPVPLFFACRPKEAIERSAESSHTTHGVKTAVDACRYFGALLAGTVNGVGKEELLSERYCPEPGYWEERPLTPEVDEVAAGSFKRKEPAEIEGSGYVVSSLEAALWAFYESDSFEEGCLLAVNLGDDADTTAAVYGQLAGAFYGEEGIPERWLTKLVHRPLIEEYAGKLFDGRPHTS</sequence>
<keyword evidence="2" id="KW-0378">Hydrolase</keyword>
<dbReference type="InterPro" id="IPR050792">
    <property type="entry name" value="ADP-ribosylglycohydrolase"/>
</dbReference>
<accession>A0A6J4QQG5</accession>
<keyword evidence="1" id="KW-0460">Magnesium</keyword>
<dbReference type="InterPro" id="IPR005502">
    <property type="entry name" value="Ribosyl_crysJ1"/>
</dbReference>
<feature type="binding site" evidence="1">
    <location>
        <position position="264"/>
    </location>
    <ligand>
        <name>Mg(2+)</name>
        <dbReference type="ChEBI" id="CHEBI:18420"/>
        <label>1</label>
    </ligand>
</feature>
<dbReference type="EMBL" id="CADCVG010000044">
    <property type="protein sequence ID" value="CAA9451990.1"/>
    <property type="molecule type" value="Genomic_DNA"/>
</dbReference>
<organism evidence="2">
    <name type="scientific">uncultured Rubrobacteraceae bacterium</name>
    <dbReference type="NCBI Taxonomy" id="349277"/>
    <lineage>
        <taxon>Bacteria</taxon>
        <taxon>Bacillati</taxon>
        <taxon>Actinomycetota</taxon>
        <taxon>Rubrobacteria</taxon>
        <taxon>Rubrobacterales</taxon>
        <taxon>Rubrobacteraceae</taxon>
        <taxon>environmental samples</taxon>
    </lineage>
</organism>
<evidence type="ECO:0000313" key="2">
    <source>
        <dbReference type="EMBL" id="CAA9451990.1"/>
    </source>
</evidence>
<dbReference type="InterPro" id="IPR036705">
    <property type="entry name" value="Ribosyl_crysJ1_sf"/>
</dbReference>
<dbReference type="GO" id="GO:0046872">
    <property type="term" value="F:metal ion binding"/>
    <property type="evidence" value="ECO:0007669"/>
    <property type="project" value="UniProtKB-KW"/>
</dbReference>
<dbReference type="PANTHER" id="PTHR16222">
    <property type="entry name" value="ADP-RIBOSYLGLYCOHYDROLASE"/>
    <property type="match status" value="1"/>
</dbReference>
<dbReference type="SUPFAM" id="SSF101478">
    <property type="entry name" value="ADP-ribosylglycohydrolase"/>
    <property type="match status" value="1"/>
</dbReference>
<comment type="cofactor">
    <cofactor evidence="1">
        <name>Mg(2+)</name>
        <dbReference type="ChEBI" id="CHEBI:18420"/>
    </cofactor>
    <text evidence="1">Binds 2 magnesium ions per subunit.</text>
</comment>
<dbReference type="GO" id="GO:0016787">
    <property type="term" value="F:hydrolase activity"/>
    <property type="evidence" value="ECO:0007669"/>
    <property type="project" value="UniProtKB-KW"/>
</dbReference>
<dbReference type="Pfam" id="PF03747">
    <property type="entry name" value="ADP_ribosyl_GH"/>
    <property type="match status" value="1"/>
</dbReference>
<reference evidence="2" key="1">
    <citation type="submission" date="2020-02" db="EMBL/GenBank/DDBJ databases">
        <authorList>
            <person name="Meier V. D."/>
        </authorList>
    </citation>
    <scope>NUCLEOTIDE SEQUENCE</scope>
    <source>
        <strain evidence="2">AVDCRST_MAG14</strain>
    </source>
</reference>
<feature type="binding site" evidence="1">
    <location>
        <position position="58"/>
    </location>
    <ligand>
        <name>Mg(2+)</name>
        <dbReference type="ChEBI" id="CHEBI:18420"/>
        <label>1</label>
    </ligand>
</feature>
<evidence type="ECO:0000256" key="1">
    <source>
        <dbReference type="PIRSR" id="PIRSR605502-1"/>
    </source>
</evidence>
<feature type="binding site" evidence="1">
    <location>
        <position position="266"/>
    </location>
    <ligand>
        <name>Mg(2+)</name>
        <dbReference type="ChEBI" id="CHEBI:18420"/>
        <label>1</label>
    </ligand>
</feature>
<dbReference type="AlphaFoldDB" id="A0A6J4QQG5"/>
<feature type="binding site" evidence="1">
    <location>
        <position position="56"/>
    </location>
    <ligand>
        <name>Mg(2+)</name>
        <dbReference type="ChEBI" id="CHEBI:18420"/>
        <label>1</label>
    </ligand>
</feature>